<sequence length="265" mass="31374">MICRKMWENSKEEKEQNSMKIKADPGASRYGNFMNYYQFHSAEERVRQLPRDVWQSVRSDRKYVGLDIGCNAGELTYKLYDFFNVNLTLNCEEERPDDIFLLGIDLDPILIERSQENNPHPDRITFEYGEFLSSECDPTISRYLKELGRSHFDVVFCFSISMWIHLNHGDDGLVKFFRKACSICDTIVVEPQPWKCYRNASRRLRLANLEDFPLIKKLERKGDMSEQIELILTNLCNFRKLIVTCSNDWQRKIMIFVRNNENSSY</sequence>
<dbReference type="RefSeq" id="XP_015187037.1">
    <property type="nucleotide sequence ID" value="XM_015331551.1"/>
</dbReference>
<dbReference type="InterPro" id="IPR010675">
    <property type="entry name" value="Bin3_C"/>
</dbReference>
<evidence type="ECO:0000313" key="11">
    <source>
        <dbReference type="RefSeq" id="XP_015187038.1"/>
    </source>
</evidence>
<keyword evidence="2 6" id="KW-0489">Methyltransferase</keyword>
<dbReference type="Gene3D" id="3.40.50.150">
    <property type="entry name" value="Vaccinia Virus protein VP39"/>
    <property type="match status" value="1"/>
</dbReference>
<dbReference type="InterPro" id="IPR024160">
    <property type="entry name" value="BIN3_SAM-bd_dom"/>
</dbReference>
<evidence type="ECO:0000256" key="2">
    <source>
        <dbReference type="ARBA" id="ARBA00022603"/>
    </source>
</evidence>
<gene>
    <name evidence="9 10 11 12" type="primary">LOC107072005</name>
</gene>
<dbReference type="PROSITE" id="PS51515">
    <property type="entry name" value="BIN3_SAM"/>
    <property type="match status" value="1"/>
</dbReference>
<evidence type="ECO:0000313" key="12">
    <source>
        <dbReference type="RefSeq" id="XP_015187039.1"/>
    </source>
</evidence>
<dbReference type="CDD" id="cd02440">
    <property type="entry name" value="AdoMet_MTases"/>
    <property type="match status" value="1"/>
</dbReference>
<accession>A0ABM1J3J9</accession>
<proteinExistence type="inferred from homology"/>
<organism evidence="8 9">
    <name type="scientific">Polistes dominula</name>
    <name type="common">European paper wasp</name>
    <name type="synonym">Vespa dominula</name>
    <dbReference type="NCBI Taxonomy" id="743375"/>
    <lineage>
        <taxon>Eukaryota</taxon>
        <taxon>Metazoa</taxon>
        <taxon>Ecdysozoa</taxon>
        <taxon>Arthropoda</taxon>
        <taxon>Hexapoda</taxon>
        <taxon>Insecta</taxon>
        <taxon>Pterygota</taxon>
        <taxon>Neoptera</taxon>
        <taxon>Endopterygota</taxon>
        <taxon>Hymenoptera</taxon>
        <taxon>Apocrita</taxon>
        <taxon>Aculeata</taxon>
        <taxon>Vespoidea</taxon>
        <taxon>Vespidae</taxon>
        <taxon>Polistinae</taxon>
        <taxon>Polistini</taxon>
        <taxon>Polistes</taxon>
    </lineage>
</organism>
<evidence type="ECO:0000256" key="3">
    <source>
        <dbReference type="ARBA" id="ARBA00022679"/>
    </source>
</evidence>
<keyword evidence="4 5" id="KW-0949">S-adenosyl-L-methionine</keyword>
<evidence type="ECO:0000256" key="5">
    <source>
        <dbReference type="PROSITE-ProRule" id="PRU00848"/>
    </source>
</evidence>
<comment type="similarity">
    <text evidence="1 6">Belongs to the methyltransferase superfamily.</text>
</comment>
<dbReference type="GO" id="GO:0032259">
    <property type="term" value="P:methylation"/>
    <property type="evidence" value="ECO:0007669"/>
    <property type="project" value="UniProtKB-KW"/>
</dbReference>
<evidence type="ECO:0000313" key="9">
    <source>
        <dbReference type="RefSeq" id="XP_015187036.1"/>
    </source>
</evidence>
<evidence type="ECO:0000313" key="8">
    <source>
        <dbReference type="Proteomes" id="UP000694924"/>
    </source>
</evidence>
<dbReference type="SUPFAM" id="SSF53335">
    <property type="entry name" value="S-adenosyl-L-methionine-dependent methyltransferases"/>
    <property type="match status" value="1"/>
</dbReference>
<reference evidence="9 10" key="1">
    <citation type="submission" date="2025-05" db="UniProtKB">
        <authorList>
            <consortium name="RefSeq"/>
        </authorList>
    </citation>
    <scope>IDENTIFICATION</scope>
    <source>
        <tissue evidence="9 10">Whole body</tissue>
    </source>
</reference>
<evidence type="ECO:0000256" key="1">
    <source>
        <dbReference type="ARBA" id="ARBA00008361"/>
    </source>
</evidence>
<dbReference type="RefSeq" id="XP_015187036.1">
    <property type="nucleotide sequence ID" value="XM_015331550.1"/>
</dbReference>
<dbReference type="GO" id="GO:0008168">
    <property type="term" value="F:methyltransferase activity"/>
    <property type="evidence" value="ECO:0007669"/>
    <property type="project" value="UniProtKB-KW"/>
</dbReference>
<keyword evidence="3 6" id="KW-0808">Transferase</keyword>
<keyword evidence="8" id="KW-1185">Reference proteome</keyword>
<evidence type="ECO:0000256" key="4">
    <source>
        <dbReference type="ARBA" id="ARBA00022691"/>
    </source>
</evidence>
<dbReference type="RefSeq" id="XP_015187038.1">
    <property type="nucleotide sequence ID" value="XM_015331552.1"/>
</dbReference>
<dbReference type="GeneID" id="107072005"/>
<feature type="domain" description="Bin3-type SAM" evidence="7">
    <location>
        <begin position="43"/>
        <end position="261"/>
    </location>
</feature>
<dbReference type="RefSeq" id="XP_015187039.1">
    <property type="nucleotide sequence ID" value="XM_015331553.1"/>
</dbReference>
<evidence type="ECO:0000256" key="6">
    <source>
        <dbReference type="RuleBase" id="RU367087"/>
    </source>
</evidence>
<dbReference type="InterPro" id="IPR029063">
    <property type="entry name" value="SAM-dependent_MTases_sf"/>
</dbReference>
<dbReference type="InterPro" id="IPR039772">
    <property type="entry name" value="Bin3-like"/>
</dbReference>
<dbReference type="PANTHER" id="PTHR12315">
    <property type="entry name" value="BICOID-INTERACTING PROTEIN RELATED"/>
    <property type="match status" value="1"/>
</dbReference>
<evidence type="ECO:0000259" key="7">
    <source>
        <dbReference type="PROSITE" id="PS51515"/>
    </source>
</evidence>
<protein>
    <recommendedName>
        <fullName evidence="6">RNA methyltransferase</fullName>
        <ecNumber evidence="6">2.1.1.-</ecNumber>
    </recommendedName>
</protein>
<name>A0ABM1J3J9_POLDO</name>
<evidence type="ECO:0000313" key="10">
    <source>
        <dbReference type="RefSeq" id="XP_015187037.1"/>
    </source>
</evidence>
<dbReference type="Proteomes" id="UP000694924">
    <property type="component" value="Unplaced"/>
</dbReference>
<dbReference type="PANTHER" id="PTHR12315:SF1">
    <property type="entry name" value="RNA 5'-MONOPHOSPHATE METHYLTRANSFERASE"/>
    <property type="match status" value="1"/>
</dbReference>
<dbReference type="Pfam" id="PF06859">
    <property type="entry name" value="Bin3"/>
    <property type="match status" value="1"/>
</dbReference>
<dbReference type="EC" id="2.1.1.-" evidence="6"/>